<keyword evidence="6" id="KW-1185">Reference proteome</keyword>
<dbReference type="SMART" id="SM00382">
    <property type="entry name" value="AAA"/>
    <property type="match status" value="1"/>
</dbReference>
<evidence type="ECO:0000256" key="2">
    <source>
        <dbReference type="ARBA" id="ARBA00022741"/>
    </source>
</evidence>
<dbReference type="STRING" id="177437.HRM2_32540"/>
<dbReference type="InterPro" id="IPR050093">
    <property type="entry name" value="ABC_SmlMolc_Importer"/>
</dbReference>
<proteinExistence type="predicted"/>
<dbReference type="PANTHER" id="PTHR42781">
    <property type="entry name" value="SPERMIDINE/PUTRESCINE IMPORT ATP-BINDING PROTEIN POTA"/>
    <property type="match status" value="1"/>
</dbReference>
<dbReference type="InterPro" id="IPR003439">
    <property type="entry name" value="ABC_transporter-like_ATP-bd"/>
</dbReference>
<protein>
    <submittedName>
        <fullName evidence="5">CysA</fullName>
        <ecNumber evidence="5">3.6.3.25</ecNumber>
    </submittedName>
</protein>
<feature type="domain" description="ABC transporter" evidence="4">
    <location>
        <begin position="2"/>
        <end position="231"/>
    </location>
</feature>
<keyword evidence="1" id="KW-0813">Transport</keyword>
<keyword evidence="3" id="KW-0067">ATP-binding</keyword>
<dbReference type="PANTHER" id="PTHR42781:SF4">
    <property type="entry name" value="SPERMIDINE_PUTRESCINE IMPORT ATP-BINDING PROTEIN POTA"/>
    <property type="match status" value="1"/>
</dbReference>
<dbReference type="GO" id="GO:0005524">
    <property type="term" value="F:ATP binding"/>
    <property type="evidence" value="ECO:0007669"/>
    <property type="project" value="UniProtKB-KW"/>
</dbReference>
<dbReference type="InterPro" id="IPR008995">
    <property type="entry name" value="Mo/tungstate-bd_C_term_dom"/>
</dbReference>
<name>C0QLM9_DESAH</name>
<keyword evidence="2" id="KW-0547">Nucleotide-binding</keyword>
<dbReference type="InterPro" id="IPR003593">
    <property type="entry name" value="AAA+_ATPase"/>
</dbReference>
<dbReference type="SUPFAM" id="SSF50331">
    <property type="entry name" value="MOP-like"/>
    <property type="match status" value="1"/>
</dbReference>
<dbReference type="EC" id="3.6.3.25" evidence="5"/>
<dbReference type="EMBL" id="CP001087">
    <property type="protein sequence ID" value="ACN16333.1"/>
    <property type="molecule type" value="Genomic_DNA"/>
</dbReference>
<dbReference type="PROSITE" id="PS00211">
    <property type="entry name" value="ABC_TRANSPORTER_1"/>
    <property type="match status" value="1"/>
</dbReference>
<dbReference type="HOGENOM" id="CLU_000604_1_1_7"/>
<dbReference type="InterPro" id="IPR017871">
    <property type="entry name" value="ABC_transporter-like_CS"/>
</dbReference>
<gene>
    <name evidence="5" type="primary">cysA</name>
    <name evidence="5" type="ordered locus">HRM2_32540</name>
</gene>
<dbReference type="GO" id="GO:0043190">
    <property type="term" value="C:ATP-binding cassette (ABC) transporter complex"/>
    <property type="evidence" value="ECO:0007669"/>
    <property type="project" value="InterPro"/>
</dbReference>
<dbReference type="Proteomes" id="UP000000442">
    <property type="component" value="Chromosome"/>
</dbReference>
<evidence type="ECO:0000256" key="1">
    <source>
        <dbReference type="ARBA" id="ARBA00022448"/>
    </source>
</evidence>
<evidence type="ECO:0000313" key="6">
    <source>
        <dbReference type="Proteomes" id="UP000000442"/>
    </source>
</evidence>
<dbReference type="eggNOG" id="COG3842">
    <property type="taxonomic scope" value="Bacteria"/>
</dbReference>
<dbReference type="InterPro" id="IPR027417">
    <property type="entry name" value="P-loop_NTPase"/>
</dbReference>
<evidence type="ECO:0000256" key="3">
    <source>
        <dbReference type="ARBA" id="ARBA00022840"/>
    </source>
</evidence>
<dbReference type="GO" id="GO:0016887">
    <property type="term" value="F:ATP hydrolysis activity"/>
    <property type="evidence" value="ECO:0007669"/>
    <property type="project" value="InterPro"/>
</dbReference>
<sequence>MIRVSDLSIRLTGFSLESVNLEVKERDFFALIGPTGSGKSLLLEAIMGLMPIDSGGVFLEEQEITKTPPEHRGLGIVYQDYALFPHLDVQKNIRYGVRYHDISKVEANARFESLVETMNLSHLLNRHPLTLSGGEKQRVALCRALILNPRVLLLDEPLSALDPVLQDDIKNLLKSLHKTLGTTFVMVSHDFSDVLFLANRGAIIHRGKIEQTGTIQELFERPGSPFAARFVGMKNVFPITGCNDSRVSLKGLEIFLDRPALGRDYLAVRPEEILCLDGDPGGGVNRFSGRVQRLVNRGFYFDVFIQVNGVEFMAQWTRRQVLEKKLKIGDITWIFIPEARVHTF</sequence>
<dbReference type="KEGG" id="dat:HRM2_32540"/>
<dbReference type="RefSeq" id="WP_015905095.1">
    <property type="nucleotide sequence ID" value="NC_012108.1"/>
</dbReference>
<accession>C0QLM9</accession>
<dbReference type="Gene3D" id="3.40.50.300">
    <property type="entry name" value="P-loop containing nucleotide triphosphate hydrolases"/>
    <property type="match status" value="1"/>
</dbReference>
<dbReference type="AlphaFoldDB" id="C0QLM9"/>
<organism evidence="5 6">
    <name type="scientific">Desulforapulum autotrophicum (strain ATCC 43914 / DSM 3382 / VKM B-1955 / HRM2)</name>
    <name type="common">Desulfobacterium autotrophicum</name>
    <dbReference type="NCBI Taxonomy" id="177437"/>
    <lineage>
        <taxon>Bacteria</taxon>
        <taxon>Pseudomonadati</taxon>
        <taxon>Thermodesulfobacteriota</taxon>
        <taxon>Desulfobacteria</taxon>
        <taxon>Desulfobacterales</taxon>
        <taxon>Desulfobacteraceae</taxon>
        <taxon>Desulforapulum</taxon>
    </lineage>
</organism>
<dbReference type="InterPro" id="IPR013611">
    <property type="entry name" value="Transp-assoc_OB_typ2"/>
</dbReference>
<evidence type="ECO:0000313" key="5">
    <source>
        <dbReference type="EMBL" id="ACN16333.1"/>
    </source>
</evidence>
<dbReference type="GO" id="GO:0022857">
    <property type="term" value="F:transmembrane transporter activity"/>
    <property type="evidence" value="ECO:0007669"/>
    <property type="project" value="InterPro"/>
</dbReference>
<keyword evidence="5" id="KW-0378">Hydrolase</keyword>
<dbReference type="Pfam" id="PF08402">
    <property type="entry name" value="TOBE_2"/>
    <property type="match status" value="1"/>
</dbReference>
<reference evidence="5 6" key="1">
    <citation type="journal article" date="2009" name="Environ. Microbiol.">
        <title>Genome sequence of Desulfobacterium autotrophicum HRM2, a marine sulfate reducer oxidizing organic carbon completely to carbon dioxide.</title>
        <authorList>
            <person name="Strittmatter A.W."/>
            <person name="Liesegang H."/>
            <person name="Rabus R."/>
            <person name="Decker I."/>
            <person name="Amann J."/>
            <person name="Andres S."/>
            <person name="Henne A."/>
            <person name="Fricke W.F."/>
            <person name="Martinez-Arias R."/>
            <person name="Bartels D."/>
            <person name="Goesmann A."/>
            <person name="Krause L."/>
            <person name="Puehler A."/>
            <person name="Klenk H.P."/>
            <person name="Richter M."/>
            <person name="Schuler M."/>
            <person name="Gloeckner F.O."/>
            <person name="Meyerdierks A."/>
            <person name="Gottschalk G."/>
            <person name="Amann R."/>
        </authorList>
    </citation>
    <scope>NUCLEOTIDE SEQUENCE [LARGE SCALE GENOMIC DNA]</scope>
    <source>
        <strain evidence="6">ATCC 43914 / DSM 3382 / HRM2</strain>
    </source>
</reference>
<evidence type="ECO:0000259" key="4">
    <source>
        <dbReference type="PROSITE" id="PS50893"/>
    </source>
</evidence>
<dbReference type="OrthoDB" id="9809450at2"/>
<dbReference type="Pfam" id="PF00005">
    <property type="entry name" value="ABC_tran"/>
    <property type="match status" value="1"/>
</dbReference>
<dbReference type="SUPFAM" id="SSF52540">
    <property type="entry name" value="P-loop containing nucleoside triphosphate hydrolases"/>
    <property type="match status" value="1"/>
</dbReference>
<dbReference type="PROSITE" id="PS50893">
    <property type="entry name" value="ABC_TRANSPORTER_2"/>
    <property type="match status" value="1"/>
</dbReference>